<protein>
    <submittedName>
        <fullName evidence="1">Uncharacterized protein</fullName>
    </submittedName>
</protein>
<gene>
    <name evidence="1" type="ORF">Taro_041996</name>
</gene>
<dbReference type="PANTHER" id="PTHR33384">
    <property type="entry name" value="EXPRESSED PROTEIN"/>
    <property type="match status" value="1"/>
</dbReference>
<dbReference type="PANTHER" id="PTHR33384:SF1">
    <property type="entry name" value="EXPRESSED PROTEIN"/>
    <property type="match status" value="1"/>
</dbReference>
<dbReference type="OrthoDB" id="748203at2759"/>
<keyword evidence="2" id="KW-1185">Reference proteome</keyword>
<accession>A0A843WFR7</accession>
<sequence>MNHCAVQQNAMAACDEMRSPFAAVMSDCRDPVFCPKPLRVSRFCGGDPVRPLRWQLGHQADPCDSKSGADVLDLILTKGAYGDVEHQSGESQVASSPPYFCSSPPSRSTNPLVFDARFGDEKSAPLTPLPMLATPPSAAAPRMGGCVRTKFGPKPAAVRIEGFDCLDRDGRRSSCGITAVA</sequence>
<dbReference type="EMBL" id="NMUH01004297">
    <property type="protein sequence ID" value="MQM09132.1"/>
    <property type="molecule type" value="Genomic_DNA"/>
</dbReference>
<evidence type="ECO:0000313" key="2">
    <source>
        <dbReference type="Proteomes" id="UP000652761"/>
    </source>
</evidence>
<organism evidence="1 2">
    <name type="scientific">Colocasia esculenta</name>
    <name type="common">Wild taro</name>
    <name type="synonym">Arum esculentum</name>
    <dbReference type="NCBI Taxonomy" id="4460"/>
    <lineage>
        <taxon>Eukaryota</taxon>
        <taxon>Viridiplantae</taxon>
        <taxon>Streptophyta</taxon>
        <taxon>Embryophyta</taxon>
        <taxon>Tracheophyta</taxon>
        <taxon>Spermatophyta</taxon>
        <taxon>Magnoliopsida</taxon>
        <taxon>Liliopsida</taxon>
        <taxon>Araceae</taxon>
        <taxon>Aroideae</taxon>
        <taxon>Colocasieae</taxon>
        <taxon>Colocasia</taxon>
    </lineage>
</organism>
<dbReference type="Proteomes" id="UP000652761">
    <property type="component" value="Unassembled WGS sequence"/>
</dbReference>
<dbReference type="AlphaFoldDB" id="A0A843WFR7"/>
<name>A0A843WFR7_COLES</name>
<comment type="caution">
    <text evidence="1">The sequence shown here is derived from an EMBL/GenBank/DDBJ whole genome shotgun (WGS) entry which is preliminary data.</text>
</comment>
<reference evidence="1" key="1">
    <citation type="submission" date="2017-07" db="EMBL/GenBank/DDBJ databases">
        <title>Taro Niue Genome Assembly and Annotation.</title>
        <authorList>
            <person name="Atibalentja N."/>
            <person name="Keating K."/>
            <person name="Fields C.J."/>
        </authorList>
    </citation>
    <scope>NUCLEOTIDE SEQUENCE</scope>
    <source>
        <strain evidence="1">Niue_2</strain>
        <tissue evidence="1">Leaf</tissue>
    </source>
</reference>
<proteinExistence type="predicted"/>
<evidence type="ECO:0000313" key="1">
    <source>
        <dbReference type="EMBL" id="MQM09132.1"/>
    </source>
</evidence>